<proteinExistence type="predicted"/>
<name>W7HR34_9PEZI</name>
<dbReference type="HOGENOM" id="CLU_756557_0_0_1"/>
<feature type="region of interest" description="Disordered" evidence="1">
    <location>
        <begin position="269"/>
        <end position="295"/>
    </location>
</feature>
<feature type="compositionally biased region" description="Polar residues" evidence="1">
    <location>
        <begin position="64"/>
        <end position="73"/>
    </location>
</feature>
<keyword evidence="3" id="KW-1185">Reference proteome</keyword>
<feature type="compositionally biased region" description="Acidic residues" evidence="1">
    <location>
        <begin position="92"/>
        <end position="103"/>
    </location>
</feature>
<gene>
    <name evidence="2" type="ORF">DRE_05205</name>
</gene>
<reference evidence="2 3" key="1">
    <citation type="submission" date="2013-05" db="EMBL/GenBank/DDBJ databases">
        <title>Drechslerella stenobrocha genome reveals carnivorous origination and mechanical trapping mechanism of predatory fungi.</title>
        <authorList>
            <person name="Liu X."/>
            <person name="Zhang W."/>
            <person name="Liu K."/>
        </authorList>
    </citation>
    <scope>NUCLEOTIDE SEQUENCE [LARGE SCALE GENOMIC DNA]</scope>
    <source>
        <strain evidence="2 3">248</strain>
    </source>
</reference>
<dbReference type="Proteomes" id="UP000024837">
    <property type="component" value="Unassembled WGS sequence"/>
</dbReference>
<sequence>MNVIQPSVSVPAPKPDLPELWVESSAAVMASLAQSIPRKRGSETVDVEMSSPKRQRSASPEPEVTTSKPSSPMKSFLNISDDGDSDNHYSDYEVDGSGEEDGDQTPKPRLQTPPHTLVHLDDSFFRDGHSSIPYSAEERPVERLHPMANPVFTNHAYQQYQELLSRTDNSRSRHQMAPTQSSKHTILDDMLQQLIQNAEAMVAGSTNILRDAQAMKRDTASLQTILAVELCSRLKISHINDSGCLCGASTAASIINLFFKGPPAMPDPETPPHATINENGSKTTKAPTANAGFKRGSSWGAPFKLLDGEERLLKQAIRELALPVDELAVLVGKRYENLNQDSLLRPIPPEIVEIMLREYGYGRTEE</sequence>
<evidence type="ECO:0000256" key="1">
    <source>
        <dbReference type="SAM" id="MobiDB-lite"/>
    </source>
</evidence>
<evidence type="ECO:0000313" key="3">
    <source>
        <dbReference type="Proteomes" id="UP000024837"/>
    </source>
</evidence>
<feature type="compositionally biased region" description="Polar residues" evidence="1">
    <location>
        <begin position="276"/>
        <end position="287"/>
    </location>
</feature>
<accession>W7HR34</accession>
<evidence type="ECO:0000313" key="2">
    <source>
        <dbReference type="EMBL" id="EWC45644.1"/>
    </source>
</evidence>
<dbReference type="EMBL" id="KI966425">
    <property type="protein sequence ID" value="EWC45644.1"/>
    <property type="molecule type" value="Genomic_DNA"/>
</dbReference>
<dbReference type="OrthoDB" id="5430293at2759"/>
<organism evidence="2 3">
    <name type="scientific">Drechslerella stenobrocha 248</name>
    <dbReference type="NCBI Taxonomy" id="1043628"/>
    <lineage>
        <taxon>Eukaryota</taxon>
        <taxon>Fungi</taxon>
        <taxon>Dikarya</taxon>
        <taxon>Ascomycota</taxon>
        <taxon>Pezizomycotina</taxon>
        <taxon>Orbiliomycetes</taxon>
        <taxon>Orbiliales</taxon>
        <taxon>Orbiliaceae</taxon>
        <taxon>Drechslerella</taxon>
    </lineage>
</organism>
<dbReference type="AlphaFoldDB" id="W7HR34"/>
<feature type="region of interest" description="Disordered" evidence="1">
    <location>
        <begin position="34"/>
        <end position="115"/>
    </location>
</feature>
<protein>
    <submittedName>
        <fullName evidence="2">Uncharacterized protein</fullName>
    </submittedName>
</protein>